<feature type="compositionally biased region" description="Polar residues" evidence="2">
    <location>
        <begin position="10"/>
        <end position="21"/>
    </location>
</feature>
<evidence type="ECO:0000259" key="3">
    <source>
        <dbReference type="Pfam" id="PF11881"/>
    </source>
</evidence>
<evidence type="ECO:0000256" key="2">
    <source>
        <dbReference type="SAM" id="MobiDB-lite"/>
    </source>
</evidence>
<sequence>MDAELGDPRPNSTASSGSAANMTAPSSTNMTATNSTNMTAPSAANMSSPSSGTNSGPPSVANSSGAVSAANSAVNGVANKAASPRACALPLPDATQLDWSALVHTATRAMLQICEEHQFPSLDNTESSIDASLSEPALDAWPETTQANNCAQAAAPAGTTSAMCACGLAGRVAALEAAAAHSARLQDEVRRLRRHNARLREESARAVWQLRHFTQWLKRTVDRQ</sequence>
<proteinExistence type="predicted"/>
<dbReference type="Pfam" id="PF11881">
    <property type="entry name" value="SPAR_C"/>
    <property type="match status" value="1"/>
</dbReference>
<feature type="region of interest" description="Disordered" evidence="2">
    <location>
        <begin position="1"/>
        <end position="65"/>
    </location>
</feature>
<gene>
    <name evidence="4" type="ORF">JYU34_008422</name>
</gene>
<keyword evidence="1" id="KW-0175">Coiled coil</keyword>
<protein>
    <recommendedName>
        <fullName evidence="3">Signal-induced proliferation-associated 1-like protein C-terminal domain-containing protein</fullName>
    </recommendedName>
</protein>
<evidence type="ECO:0000313" key="4">
    <source>
        <dbReference type="EMBL" id="KAG7305879.1"/>
    </source>
</evidence>
<organism evidence="4 5">
    <name type="scientific">Plutella xylostella</name>
    <name type="common">Diamondback moth</name>
    <name type="synonym">Plutella maculipennis</name>
    <dbReference type="NCBI Taxonomy" id="51655"/>
    <lineage>
        <taxon>Eukaryota</taxon>
        <taxon>Metazoa</taxon>
        <taxon>Ecdysozoa</taxon>
        <taxon>Arthropoda</taxon>
        <taxon>Hexapoda</taxon>
        <taxon>Insecta</taxon>
        <taxon>Pterygota</taxon>
        <taxon>Neoptera</taxon>
        <taxon>Endopterygota</taxon>
        <taxon>Lepidoptera</taxon>
        <taxon>Glossata</taxon>
        <taxon>Ditrysia</taxon>
        <taxon>Yponomeutoidea</taxon>
        <taxon>Plutellidae</taxon>
        <taxon>Plutella</taxon>
    </lineage>
</organism>
<keyword evidence="5" id="KW-1185">Reference proteome</keyword>
<feature type="domain" description="Signal-induced proliferation-associated 1-like protein C-terminal" evidence="3">
    <location>
        <begin position="12"/>
        <end position="177"/>
    </location>
</feature>
<feature type="coiled-coil region" evidence="1">
    <location>
        <begin position="175"/>
        <end position="205"/>
    </location>
</feature>
<dbReference type="InterPro" id="IPR021818">
    <property type="entry name" value="SIPA1L_C"/>
</dbReference>
<accession>A0ABQ7QKX4</accession>
<evidence type="ECO:0000256" key="1">
    <source>
        <dbReference type="SAM" id="Coils"/>
    </source>
</evidence>
<dbReference type="Proteomes" id="UP000823941">
    <property type="component" value="Chromosome 12"/>
</dbReference>
<name>A0ABQ7QKX4_PLUXY</name>
<feature type="compositionally biased region" description="Low complexity" evidence="2">
    <location>
        <begin position="22"/>
        <end position="65"/>
    </location>
</feature>
<comment type="caution">
    <text evidence="4">The sequence shown here is derived from an EMBL/GenBank/DDBJ whole genome shotgun (WGS) entry which is preliminary data.</text>
</comment>
<dbReference type="EMBL" id="JAHIBW010000012">
    <property type="protein sequence ID" value="KAG7305879.1"/>
    <property type="molecule type" value="Genomic_DNA"/>
</dbReference>
<reference evidence="4 5" key="1">
    <citation type="submission" date="2021-06" db="EMBL/GenBank/DDBJ databases">
        <title>A haploid diamondback moth (Plutella xylostella L.) genome assembly resolves 31 chromosomes and identifies a diamide resistance mutation.</title>
        <authorList>
            <person name="Ward C.M."/>
            <person name="Perry K.D."/>
            <person name="Baker G."/>
            <person name="Powis K."/>
            <person name="Heckel D.G."/>
            <person name="Baxter S.W."/>
        </authorList>
    </citation>
    <scope>NUCLEOTIDE SEQUENCE [LARGE SCALE GENOMIC DNA]</scope>
    <source>
        <strain evidence="4 5">LV</strain>
        <tissue evidence="4">Single pupa</tissue>
    </source>
</reference>
<evidence type="ECO:0000313" key="5">
    <source>
        <dbReference type="Proteomes" id="UP000823941"/>
    </source>
</evidence>